<proteinExistence type="inferred from homology"/>
<gene>
    <name evidence="6" type="ordered locus">LFML04_0532</name>
</gene>
<evidence type="ECO:0000313" key="7">
    <source>
        <dbReference type="Proteomes" id="UP000006177"/>
    </source>
</evidence>
<dbReference type="KEGG" id="lfi:LFML04_0532"/>
<dbReference type="GO" id="GO:0004803">
    <property type="term" value="F:transposase activity"/>
    <property type="evidence" value="ECO:0007669"/>
    <property type="project" value="InterPro"/>
</dbReference>
<accession>J9Z8K6</accession>
<dbReference type="STRING" id="1048260.LFML04_0532"/>
<protein>
    <submittedName>
        <fullName evidence="6">Transposase</fullName>
    </submittedName>
</protein>
<dbReference type="AlphaFoldDB" id="J9Z8K6"/>
<reference evidence="6 7" key="1">
    <citation type="journal article" date="2011" name="J. Microbiol.">
        <title>Complete genome of Leptospirillum ferriphilum ML-04 provides insight into its physiology and environmental adaptation.</title>
        <authorList>
            <person name="Mi S."/>
            <person name="Song J."/>
            <person name="Lin J."/>
            <person name="Che Y."/>
            <person name="Zheng H."/>
            <person name="Lin J."/>
        </authorList>
    </citation>
    <scope>NUCLEOTIDE SEQUENCE [LARGE SCALE GENOMIC DNA]</scope>
    <source>
        <strain evidence="6 7">ML-04</strain>
    </source>
</reference>
<keyword evidence="5" id="KW-0233">DNA recombination</keyword>
<dbReference type="EMBL" id="CP002919">
    <property type="protein sequence ID" value="AFS52769.1"/>
    <property type="molecule type" value="Genomic_DNA"/>
</dbReference>
<evidence type="ECO:0000313" key="6">
    <source>
        <dbReference type="EMBL" id="AFS52769.1"/>
    </source>
</evidence>
<comment type="function">
    <text evidence="1">Required for the transposition of the insertion element.</text>
</comment>
<dbReference type="Proteomes" id="UP000006177">
    <property type="component" value="Chromosome"/>
</dbReference>
<keyword evidence="4" id="KW-0238">DNA-binding</keyword>
<evidence type="ECO:0000256" key="4">
    <source>
        <dbReference type="ARBA" id="ARBA00023125"/>
    </source>
</evidence>
<evidence type="ECO:0000256" key="3">
    <source>
        <dbReference type="ARBA" id="ARBA00022578"/>
    </source>
</evidence>
<dbReference type="Pfam" id="PF00872">
    <property type="entry name" value="Transposase_mut"/>
    <property type="match status" value="1"/>
</dbReference>
<organism evidence="6 7">
    <name type="scientific">Leptospirillum ferriphilum (strain ML-04)</name>
    <dbReference type="NCBI Taxonomy" id="1048260"/>
    <lineage>
        <taxon>Bacteria</taxon>
        <taxon>Pseudomonadati</taxon>
        <taxon>Nitrospirota</taxon>
        <taxon>Nitrospiria</taxon>
        <taxon>Nitrospirales</taxon>
        <taxon>Nitrospiraceae</taxon>
        <taxon>Leptospirillum</taxon>
    </lineage>
</organism>
<dbReference type="GO" id="GO:0006313">
    <property type="term" value="P:DNA transposition"/>
    <property type="evidence" value="ECO:0007669"/>
    <property type="project" value="InterPro"/>
</dbReference>
<keyword evidence="3" id="KW-0815">Transposition</keyword>
<evidence type="ECO:0000256" key="5">
    <source>
        <dbReference type="ARBA" id="ARBA00023172"/>
    </source>
</evidence>
<evidence type="ECO:0000256" key="2">
    <source>
        <dbReference type="ARBA" id="ARBA00010961"/>
    </source>
</evidence>
<dbReference type="HOGENOM" id="CLU_3044906_0_0_0"/>
<comment type="similarity">
    <text evidence="2">Belongs to the transposase mutator family.</text>
</comment>
<dbReference type="GO" id="GO:0003677">
    <property type="term" value="F:DNA binding"/>
    <property type="evidence" value="ECO:0007669"/>
    <property type="project" value="UniProtKB-KW"/>
</dbReference>
<evidence type="ECO:0000256" key="1">
    <source>
        <dbReference type="ARBA" id="ARBA00002190"/>
    </source>
</evidence>
<dbReference type="InterPro" id="IPR001207">
    <property type="entry name" value="Transposase_mutator"/>
</dbReference>
<name>J9Z8K6_LEPFM</name>
<sequence length="54" mass="5827">MVLQGVSTRKVANITGELCGTRFSKSTVSQLSTGLSARVQAWKNRKLSGPYPLC</sequence>